<evidence type="ECO:0008006" key="4">
    <source>
        <dbReference type="Google" id="ProtNLM"/>
    </source>
</evidence>
<evidence type="ECO:0000313" key="3">
    <source>
        <dbReference type="Proteomes" id="UP000828390"/>
    </source>
</evidence>
<dbReference type="SUPFAM" id="SSF50729">
    <property type="entry name" value="PH domain-like"/>
    <property type="match status" value="1"/>
</dbReference>
<name>A0A9D4CLI8_DREPO</name>
<dbReference type="Proteomes" id="UP000828390">
    <property type="component" value="Unassembled WGS sequence"/>
</dbReference>
<feature type="compositionally biased region" description="Polar residues" evidence="1">
    <location>
        <begin position="1"/>
        <end position="21"/>
    </location>
</feature>
<organism evidence="2 3">
    <name type="scientific">Dreissena polymorpha</name>
    <name type="common">Zebra mussel</name>
    <name type="synonym">Mytilus polymorpha</name>
    <dbReference type="NCBI Taxonomy" id="45954"/>
    <lineage>
        <taxon>Eukaryota</taxon>
        <taxon>Metazoa</taxon>
        <taxon>Spiralia</taxon>
        <taxon>Lophotrochozoa</taxon>
        <taxon>Mollusca</taxon>
        <taxon>Bivalvia</taxon>
        <taxon>Autobranchia</taxon>
        <taxon>Heteroconchia</taxon>
        <taxon>Euheterodonta</taxon>
        <taxon>Imparidentia</taxon>
        <taxon>Neoheterodontei</taxon>
        <taxon>Myida</taxon>
        <taxon>Dreissenoidea</taxon>
        <taxon>Dreissenidae</taxon>
        <taxon>Dreissena</taxon>
    </lineage>
</organism>
<protein>
    <recommendedName>
        <fullName evidence="4">PH domain-containing protein</fullName>
    </recommendedName>
</protein>
<dbReference type="InterPro" id="IPR011993">
    <property type="entry name" value="PH-like_dom_sf"/>
</dbReference>
<feature type="region of interest" description="Disordered" evidence="1">
    <location>
        <begin position="1"/>
        <end position="91"/>
    </location>
</feature>
<dbReference type="AlphaFoldDB" id="A0A9D4CLI8"/>
<gene>
    <name evidence="2" type="ORF">DPMN_053532</name>
</gene>
<feature type="compositionally biased region" description="Basic and acidic residues" evidence="1">
    <location>
        <begin position="74"/>
        <end position="84"/>
    </location>
</feature>
<sequence>MMPRSGSQSDVVNNTYTSQNKSSTGQSDGDSSTDHASSPTSKLLRSRTGSESKLFSPAADKTSVNSLLPANKVTKRESLKEQKRNYRSQKKQAAQELLSTLKDPSVIVLGDWLKVRGTLKSWTKLWCVLKPGLLVLYKSEKQK</sequence>
<dbReference type="Gene3D" id="2.30.29.30">
    <property type="entry name" value="Pleckstrin-homology domain (PH domain)/Phosphotyrosine-binding domain (PTB)"/>
    <property type="match status" value="1"/>
</dbReference>
<evidence type="ECO:0000256" key="1">
    <source>
        <dbReference type="SAM" id="MobiDB-lite"/>
    </source>
</evidence>
<reference evidence="2" key="1">
    <citation type="journal article" date="2019" name="bioRxiv">
        <title>The Genome of the Zebra Mussel, Dreissena polymorpha: A Resource for Invasive Species Research.</title>
        <authorList>
            <person name="McCartney M.A."/>
            <person name="Auch B."/>
            <person name="Kono T."/>
            <person name="Mallez S."/>
            <person name="Zhang Y."/>
            <person name="Obille A."/>
            <person name="Becker A."/>
            <person name="Abrahante J.E."/>
            <person name="Garbe J."/>
            <person name="Badalamenti J.P."/>
            <person name="Herman A."/>
            <person name="Mangelson H."/>
            <person name="Liachko I."/>
            <person name="Sullivan S."/>
            <person name="Sone E.D."/>
            <person name="Koren S."/>
            <person name="Silverstein K.A.T."/>
            <person name="Beckman K.B."/>
            <person name="Gohl D.M."/>
        </authorList>
    </citation>
    <scope>NUCLEOTIDE SEQUENCE</scope>
    <source>
        <strain evidence="2">Duluth1</strain>
        <tissue evidence="2">Whole animal</tissue>
    </source>
</reference>
<accession>A0A9D4CLI8</accession>
<proteinExistence type="predicted"/>
<feature type="compositionally biased region" description="Polar residues" evidence="1">
    <location>
        <begin position="35"/>
        <end position="53"/>
    </location>
</feature>
<keyword evidence="3" id="KW-1185">Reference proteome</keyword>
<evidence type="ECO:0000313" key="2">
    <source>
        <dbReference type="EMBL" id="KAH3727593.1"/>
    </source>
</evidence>
<reference evidence="2" key="2">
    <citation type="submission" date="2020-11" db="EMBL/GenBank/DDBJ databases">
        <authorList>
            <person name="McCartney M.A."/>
            <person name="Auch B."/>
            <person name="Kono T."/>
            <person name="Mallez S."/>
            <person name="Becker A."/>
            <person name="Gohl D.M."/>
            <person name="Silverstein K.A.T."/>
            <person name="Koren S."/>
            <person name="Bechman K.B."/>
            <person name="Herman A."/>
            <person name="Abrahante J.E."/>
            <person name="Garbe J."/>
        </authorList>
    </citation>
    <scope>NUCLEOTIDE SEQUENCE</scope>
    <source>
        <strain evidence="2">Duluth1</strain>
        <tissue evidence="2">Whole animal</tissue>
    </source>
</reference>
<feature type="non-terminal residue" evidence="2">
    <location>
        <position position="1"/>
    </location>
</feature>
<comment type="caution">
    <text evidence="2">The sequence shown here is derived from an EMBL/GenBank/DDBJ whole genome shotgun (WGS) entry which is preliminary data.</text>
</comment>
<dbReference type="EMBL" id="JAIWYP010000012">
    <property type="protein sequence ID" value="KAH3727593.1"/>
    <property type="molecule type" value="Genomic_DNA"/>
</dbReference>